<dbReference type="RefSeq" id="XP_004346231.1">
    <property type="nucleotide sequence ID" value="XM_004346181.1"/>
</dbReference>
<evidence type="ECO:0000313" key="2">
    <source>
        <dbReference type="Proteomes" id="UP000008743"/>
    </source>
</evidence>
<name>A0A0D2VUL3_CAPO3</name>
<dbReference type="InParanoid" id="A0A0D2VUL3"/>
<organism evidence="1 2">
    <name type="scientific">Capsaspora owczarzaki (strain ATCC 30864)</name>
    <dbReference type="NCBI Taxonomy" id="595528"/>
    <lineage>
        <taxon>Eukaryota</taxon>
        <taxon>Filasterea</taxon>
        <taxon>Capsaspora</taxon>
    </lineage>
</organism>
<dbReference type="AlphaFoldDB" id="A0A0D2VUL3"/>
<dbReference type="PhylomeDB" id="A0A0D2VUL3"/>
<protein>
    <submittedName>
        <fullName evidence="1">Uncharacterized protein</fullName>
    </submittedName>
</protein>
<keyword evidence="2" id="KW-1185">Reference proteome</keyword>
<dbReference type="Proteomes" id="UP000008743">
    <property type="component" value="Unassembled WGS sequence"/>
</dbReference>
<reference evidence="2" key="1">
    <citation type="submission" date="2011-02" db="EMBL/GenBank/DDBJ databases">
        <title>The Genome Sequence of Capsaspora owczarzaki ATCC 30864.</title>
        <authorList>
            <person name="Russ C."/>
            <person name="Cuomo C."/>
            <person name="Burger G."/>
            <person name="Gray M.W."/>
            <person name="Holland P.W.H."/>
            <person name="King N."/>
            <person name="Lang F.B.F."/>
            <person name="Roger A.J."/>
            <person name="Ruiz-Trillo I."/>
            <person name="Young S.K."/>
            <person name="Zeng Q."/>
            <person name="Gargeya S."/>
            <person name="Alvarado L."/>
            <person name="Berlin A."/>
            <person name="Chapman S.B."/>
            <person name="Chen Z."/>
            <person name="Freedman E."/>
            <person name="Gellesch M."/>
            <person name="Goldberg J."/>
            <person name="Griggs A."/>
            <person name="Gujja S."/>
            <person name="Heilman E."/>
            <person name="Heiman D."/>
            <person name="Howarth C."/>
            <person name="Mehta T."/>
            <person name="Neiman D."/>
            <person name="Pearson M."/>
            <person name="Roberts A."/>
            <person name="Saif S."/>
            <person name="Shea T."/>
            <person name="Shenoy N."/>
            <person name="Sisk P."/>
            <person name="Stolte C."/>
            <person name="Sykes S."/>
            <person name="White J."/>
            <person name="Yandava C."/>
            <person name="Haas B."/>
            <person name="Nusbaum C."/>
            <person name="Birren B."/>
        </authorList>
    </citation>
    <scope>NUCLEOTIDE SEQUENCE</scope>
    <source>
        <strain evidence="2">ATCC 30864</strain>
    </source>
</reference>
<sequence>MGIYLSFRHLRGVATTLAKLPKEFHADILAREEPCIPGSQLACYSLKYHEIDEPYDATKIKVFVGYPAEIHVLAKIRGEMDPEDMCSTFPLSEAQWTEFASQLPKYLHSERKSFADYFLFS</sequence>
<dbReference type="EMBL" id="KE346368">
    <property type="protein sequence ID" value="KJE95062.1"/>
    <property type="molecule type" value="Genomic_DNA"/>
</dbReference>
<accession>A0A0D2VUL3</accession>
<gene>
    <name evidence="1" type="ORF">CAOG_005558</name>
</gene>
<proteinExistence type="predicted"/>
<evidence type="ECO:0000313" key="1">
    <source>
        <dbReference type="EMBL" id="KJE95062.1"/>
    </source>
</evidence>